<dbReference type="AlphaFoldDB" id="A0A1R3JRL8"/>
<sequence>MSQEMLTASEFCCKRVKQTSWQRWHDGPMGQGFNQPSQQELNTNAVEMNGVLVEIGLEKCYLACDLALFHCSA</sequence>
<organism evidence="1 2">
    <name type="scientific">Corchorus capsularis</name>
    <name type="common">Jute</name>
    <dbReference type="NCBI Taxonomy" id="210143"/>
    <lineage>
        <taxon>Eukaryota</taxon>
        <taxon>Viridiplantae</taxon>
        <taxon>Streptophyta</taxon>
        <taxon>Embryophyta</taxon>
        <taxon>Tracheophyta</taxon>
        <taxon>Spermatophyta</taxon>
        <taxon>Magnoliopsida</taxon>
        <taxon>eudicotyledons</taxon>
        <taxon>Gunneridae</taxon>
        <taxon>Pentapetalae</taxon>
        <taxon>rosids</taxon>
        <taxon>malvids</taxon>
        <taxon>Malvales</taxon>
        <taxon>Malvaceae</taxon>
        <taxon>Grewioideae</taxon>
        <taxon>Apeibeae</taxon>
        <taxon>Corchorus</taxon>
    </lineage>
</organism>
<accession>A0A1R3JRL8</accession>
<evidence type="ECO:0000313" key="1">
    <source>
        <dbReference type="EMBL" id="OMO97542.1"/>
    </source>
</evidence>
<evidence type="ECO:0000313" key="2">
    <source>
        <dbReference type="Proteomes" id="UP000188268"/>
    </source>
</evidence>
<name>A0A1R3JRL8_COCAP</name>
<dbReference type="EMBL" id="AWWV01007209">
    <property type="protein sequence ID" value="OMO97542.1"/>
    <property type="molecule type" value="Genomic_DNA"/>
</dbReference>
<gene>
    <name evidence="1" type="ORF">CCACVL1_04521</name>
</gene>
<reference evidence="1 2" key="1">
    <citation type="submission" date="2013-09" db="EMBL/GenBank/DDBJ databases">
        <title>Corchorus capsularis genome sequencing.</title>
        <authorList>
            <person name="Alam M."/>
            <person name="Haque M.S."/>
            <person name="Islam M.S."/>
            <person name="Emdad E.M."/>
            <person name="Islam M.M."/>
            <person name="Ahmed B."/>
            <person name="Halim A."/>
            <person name="Hossen Q.M.M."/>
            <person name="Hossain M.Z."/>
            <person name="Ahmed R."/>
            <person name="Khan M.M."/>
            <person name="Islam R."/>
            <person name="Rashid M.M."/>
            <person name="Khan S.A."/>
            <person name="Rahman M.S."/>
            <person name="Alam M."/>
        </authorList>
    </citation>
    <scope>NUCLEOTIDE SEQUENCE [LARGE SCALE GENOMIC DNA]</scope>
    <source>
        <strain evidence="2">cv. CVL-1</strain>
        <tissue evidence="1">Whole seedling</tissue>
    </source>
</reference>
<comment type="caution">
    <text evidence="1">The sequence shown here is derived from an EMBL/GenBank/DDBJ whole genome shotgun (WGS) entry which is preliminary data.</text>
</comment>
<protein>
    <submittedName>
        <fullName evidence="1">Uncharacterized protein</fullName>
    </submittedName>
</protein>
<proteinExistence type="predicted"/>
<dbReference type="Gramene" id="OMO97542">
    <property type="protein sequence ID" value="OMO97542"/>
    <property type="gene ID" value="CCACVL1_04521"/>
</dbReference>
<keyword evidence="2" id="KW-1185">Reference proteome</keyword>
<dbReference type="Proteomes" id="UP000188268">
    <property type="component" value="Unassembled WGS sequence"/>
</dbReference>